<dbReference type="InterPro" id="IPR036043">
    <property type="entry name" value="Phosphoglycerate_kinase_sf"/>
</dbReference>
<evidence type="ECO:0000256" key="1">
    <source>
        <dbReference type="ARBA" id="ARBA00000642"/>
    </source>
</evidence>
<keyword evidence="19" id="KW-1185">Reference proteome</keyword>
<evidence type="ECO:0000256" key="16">
    <source>
        <dbReference type="RuleBase" id="RU000532"/>
    </source>
</evidence>
<evidence type="ECO:0000256" key="9">
    <source>
        <dbReference type="ARBA" id="ARBA00022741"/>
    </source>
</evidence>
<evidence type="ECO:0000256" key="14">
    <source>
        <dbReference type="PIRSR" id="PIRSR000724-1"/>
    </source>
</evidence>
<proteinExistence type="inferred from homology"/>
<dbReference type="GO" id="GO:0046872">
    <property type="term" value="F:metal ion binding"/>
    <property type="evidence" value="ECO:0007669"/>
    <property type="project" value="UniProtKB-KW"/>
</dbReference>
<dbReference type="EMBL" id="JADBJN010000002">
    <property type="protein sequence ID" value="KAG5676279.1"/>
    <property type="molecule type" value="Genomic_DNA"/>
</dbReference>
<comment type="similarity">
    <text evidence="5 16">Belongs to the phosphoglycerate kinase family.</text>
</comment>
<dbReference type="GO" id="GO:0005829">
    <property type="term" value="C:cytosol"/>
    <property type="evidence" value="ECO:0007669"/>
    <property type="project" value="TreeGrafter"/>
</dbReference>
<evidence type="ECO:0000256" key="6">
    <source>
        <dbReference type="ARBA" id="ARBA00013061"/>
    </source>
</evidence>
<comment type="catalytic activity">
    <reaction evidence="1 16">
        <text>(2R)-3-phosphoglycerate + ATP = (2R)-3-phospho-glyceroyl phosphate + ADP</text>
        <dbReference type="Rhea" id="RHEA:14801"/>
        <dbReference type="ChEBI" id="CHEBI:30616"/>
        <dbReference type="ChEBI" id="CHEBI:57604"/>
        <dbReference type="ChEBI" id="CHEBI:58272"/>
        <dbReference type="ChEBI" id="CHEBI:456216"/>
        <dbReference type="EC" id="2.7.2.3"/>
    </reaction>
</comment>
<dbReference type="PANTHER" id="PTHR11406:SF0">
    <property type="entry name" value="PHOSPHOGLYCERATE KINASE"/>
    <property type="match status" value="1"/>
</dbReference>
<protein>
    <recommendedName>
        <fullName evidence="6 16">Phosphoglycerate kinase</fullName>
        <ecNumber evidence="6 16">2.7.2.3</ecNumber>
    </recommendedName>
</protein>
<dbReference type="SUPFAM" id="SSF53748">
    <property type="entry name" value="Phosphoglycerate kinase"/>
    <property type="match status" value="1"/>
</dbReference>
<evidence type="ECO:0000256" key="10">
    <source>
        <dbReference type="ARBA" id="ARBA00022777"/>
    </source>
</evidence>
<dbReference type="PROSITE" id="PS00111">
    <property type="entry name" value="PGLYCERATE_KINASE"/>
    <property type="match status" value="1"/>
</dbReference>
<evidence type="ECO:0000256" key="5">
    <source>
        <dbReference type="ARBA" id="ARBA00008982"/>
    </source>
</evidence>
<evidence type="ECO:0000256" key="11">
    <source>
        <dbReference type="ARBA" id="ARBA00022840"/>
    </source>
</evidence>
<feature type="binding site" evidence="15">
    <location>
        <begin position="371"/>
        <end position="374"/>
    </location>
    <ligand>
        <name>ATP</name>
        <dbReference type="ChEBI" id="CHEBI:30616"/>
    </ligand>
</feature>
<feature type="binding site" evidence="15">
    <location>
        <position position="342"/>
    </location>
    <ligand>
        <name>ATP</name>
        <dbReference type="ChEBI" id="CHEBI:30616"/>
    </ligand>
</feature>
<name>A0A9J6C2M3_POLVA</name>
<evidence type="ECO:0000256" key="4">
    <source>
        <dbReference type="ARBA" id="ARBA00004838"/>
    </source>
</evidence>
<dbReference type="Gene3D" id="3.40.50.1260">
    <property type="entry name" value="Phosphoglycerate kinase, N-terminal domain"/>
    <property type="match status" value="3"/>
</dbReference>
<feature type="binding site" evidence="14">
    <location>
        <begin position="23"/>
        <end position="25"/>
    </location>
    <ligand>
        <name>substrate</name>
    </ligand>
</feature>
<gene>
    <name evidence="18" type="ORF">PVAND_006127</name>
</gene>
<dbReference type="FunFam" id="3.40.50.1260:FF:000031">
    <property type="entry name" value="Phosphoglycerate kinase 1"/>
    <property type="match status" value="1"/>
</dbReference>
<feature type="binding site" evidence="14">
    <location>
        <begin position="62"/>
        <end position="65"/>
    </location>
    <ligand>
        <name>substrate</name>
    </ligand>
</feature>
<dbReference type="GO" id="GO:0005524">
    <property type="term" value="F:ATP binding"/>
    <property type="evidence" value="ECO:0007669"/>
    <property type="project" value="UniProtKB-KW"/>
</dbReference>
<dbReference type="PRINTS" id="PR00477">
    <property type="entry name" value="PHGLYCKINASE"/>
</dbReference>
<dbReference type="GO" id="GO:0006096">
    <property type="term" value="P:glycolytic process"/>
    <property type="evidence" value="ECO:0007669"/>
    <property type="project" value="UniProtKB-KW"/>
</dbReference>
<feature type="binding site" evidence="14">
    <location>
        <position position="169"/>
    </location>
    <ligand>
        <name>(2R)-3-phosphoglycerate</name>
        <dbReference type="ChEBI" id="CHEBI:58272"/>
    </ligand>
</feature>
<keyword evidence="9" id="KW-0547">Nucleotide-binding</keyword>
<evidence type="ECO:0000256" key="12">
    <source>
        <dbReference type="ARBA" id="ARBA00022842"/>
    </source>
</evidence>
<dbReference type="OrthoDB" id="275353at2759"/>
<keyword evidence="10 16" id="KW-0418">Kinase</keyword>
<dbReference type="Proteomes" id="UP001107558">
    <property type="component" value="Chromosome 2"/>
</dbReference>
<dbReference type="PANTHER" id="PTHR11406">
    <property type="entry name" value="PHOSPHOGLYCERATE KINASE"/>
    <property type="match status" value="1"/>
</dbReference>
<comment type="cofactor">
    <cofactor evidence="2">
        <name>Mg(2+)</name>
        <dbReference type="ChEBI" id="CHEBI:18420"/>
    </cofactor>
</comment>
<keyword evidence="11 15" id="KW-0067">ATP-binding</keyword>
<dbReference type="GO" id="GO:0004618">
    <property type="term" value="F:phosphoglycerate kinase activity"/>
    <property type="evidence" value="ECO:0007669"/>
    <property type="project" value="UniProtKB-EC"/>
</dbReference>
<dbReference type="AlphaFoldDB" id="A0A9J6C2M3"/>
<dbReference type="EC" id="2.7.2.3" evidence="6 16"/>
<dbReference type="GO" id="GO:0043531">
    <property type="term" value="F:ADP binding"/>
    <property type="evidence" value="ECO:0007669"/>
    <property type="project" value="TreeGrafter"/>
</dbReference>
<evidence type="ECO:0000313" key="19">
    <source>
        <dbReference type="Proteomes" id="UP001107558"/>
    </source>
</evidence>
<evidence type="ECO:0000256" key="17">
    <source>
        <dbReference type="RuleBase" id="RU000696"/>
    </source>
</evidence>
<evidence type="ECO:0000256" key="8">
    <source>
        <dbReference type="ARBA" id="ARBA00022723"/>
    </source>
</evidence>
<evidence type="ECO:0000313" key="18">
    <source>
        <dbReference type="EMBL" id="KAG5676279.1"/>
    </source>
</evidence>
<comment type="subcellular location">
    <subcellularLocation>
        <location evidence="3">Cytoplasm</location>
    </subcellularLocation>
</comment>
<reference evidence="18" key="1">
    <citation type="submission" date="2021-03" db="EMBL/GenBank/DDBJ databases">
        <title>Chromosome level genome of the anhydrobiotic midge Polypedilum vanderplanki.</title>
        <authorList>
            <person name="Yoshida Y."/>
            <person name="Kikawada T."/>
            <person name="Gusev O."/>
        </authorList>
    </citation>
    <scope>NUCLEOTIDE SEQUENCE</scope>
    <source>
        <strain evidence="18">NIAS01</strain>
        <tissue evidence="18">Whole body or cell culture</tissue>
    </source>
</reference>
<evidence type="ECO:0000256" key="7">
    <source>
        <dbReference type="ARBA" id="ARBA00022679"/>
    </source>
</evidence>
<dbReference type="GO" id="GO:0006094">
    <property type="term" value="P:gluconeogenesis"/>
    <property type="evidence" value="ECO:0007669"/>
    <property type="project" value="TreeGrafter"/>
</dbReference>
<dbReference type="InterPro" id="IPR015824">
    <property type="entry name" value="Phosphoglycerate_kinase_N"/>
</dbReference>
<feature type="binding site" evidence="14">
    <location>
        <position position="121"/>
    </location>
    <ligand>
        <name>(2R)-3-phosphoglycerate</name>
        <dbReference type="ChEBI" id="CHEBI:58272"/>
    </ligand>
</feature>
<dbReference type="HAMAP" id="MF_00145">
    <property type="entry name" value="Phosphoglyc_kinase"/>
    <property type="match status" value="1"/>
</dbReference>
<keyword evidence="8" id="KW-0479">Metal-binding</keyword>
<dbReference type="FunFam" id="3.40.50.1260:FF:000019">
    <property type="entry name" value="Phosphoglycerate kinase 1"/>
    <property type="match status" value="1"/>
</dbReference>
<comment type="caution">
    <text evidence="18">The sequence shown here is derived from an EMBL/GenBank/DDBJ whole genome shotgun (WGS) entry which is preliminary data.</text>
</comment>
<feature type="binding site" evidence="15">
    <location>
        <position position="218"/>
    </location>
    <ligand>
        <name>ATP</name>
        <dbReference type="ChEBI" id="CHEBI:30616"/>
    </ligand>
</feature>
<keyword evidence="12" id="KW-0460">Magnesium</keyword>
<dbReference type="InterPro" id="IPR015911">
    <property type="entry name" value="Phosphoglycerate_kinase_CS"/>
</dbReference>
<dbReference type="Pfam" id="PF00162">
    <property type="entry name" value="PGK"/>
    <property type="match status" value="1"/>
</dbReference>
<evidence type="ECO:0000256" key="2">
    <source>
        <dbReference type="ARBA" id="ARBA00001946"/>
    </source>
</evidence>
<feature type="binding site" evidence="15">
    <location>
        <position position="311"/>
    </location>
    <ligand>
        <name>ATP</name>
        <dbReference type="ChEBI" id="CHEBI:30616"/>
    </ligand>
</feature>
<comment type="subunit">
    <text evidence="17">Monomer.</text>
</comment>
<dbReference type="PIRSF" id="PIRSF000724">
    <property type="entry name" value="Pgk"/>
    <property type="match status" value="1"/>
</dbReference>
<evidence type="ECO:0000256" key="15">
    <source>
        <dbReference type="PIRSR" id="PIRSR000724-2"/>
    </source>
</evidence>
<evidence type="ECO:0000256" key="13">
    <source>
        <dbReference type="ARBA" id="ARBA00023152"/>
    </source>
</evidence>
<dbReference type="InterPro" id="IPR001576">
    <property type="entry name" value="Phosphoglycerate_kinase"/>
</dbReference>
<evidence type="ECO:0000256" key="3">
    <source>
        <dbReference type="ARBA" id="ARBA00004496"/>
    </source>
</evidence>
<sequence length="415" mass="44056">MALNKLSIENLDLAGKRVLMRVDFNVPIKEGKITSNQRIVAALESIKYALDKGAKSVVLCSHLGRPDGNKNPKYTMAPVADELKKLLGKDVKFINDCVGPEVEAICADPPTGSVILLENLRFYIEEEGKGVDASGAKVKANADKVKEFRASLAKLGDVYINDAFGTAHRAHSSMMGEGYSQRAAGFLMNKELRYFSKALDNPARPFLAILGGAKVADKIQLIENLLDKVNEMIIGGGMAFTFLKVLNNMEIGGSLFDEEGAKIVQNLVEKAKKNNVQLHLPVDFVTGSKFGEDAEVGEASVESGIPAGWMGLDVGPKTRELFAAPVARAKVIVWNGPCGVFEFPNFAKGTKALMDAVVDVTAKGAITIIGGGDTASCCAKWGTESKVSHVSTGGGASLELLEGKTLPGVAALSNA</sequence>
<feature type="binding site" evidence="14">
    <location>
        <position position="38"/>
    </location>
    <ligand>
        <name>(2R)-3-phosphoglycerate</name>
        <dbReference type="ChEBI" id="CHEBI:58272"/>
    </ligand>
</feature>
<keyword evidence="13" id="KW-0324">Glycolysis</keyword>
<accession>A0A9J6C2M3</accession>
<organism evidence="18 19">
    <name type="scientific">Polypedilum vanderplanki</name>
    <name type="common">Sleeping chironomid midge</name>
    <dbReference type="NCBI Taxonomy" id="319348"/>
    <lineage>
        <taxon>Eukaryota</taxon>
        <taxon>Metazoa</taxon>
        <taxon>Ecdysozoa</taxon>
        <taxon>Arthropoda</taxon>
        <taxon>Hexapoda</taxon>
        <taxon>Insecta</taxon>
        <taxon>Pterygota</taxon>
        <taxon>Neoptera</taxon>
        <taxon>Endopterygota</taxon>
        <taxon>Diptera</taxon>
        <taxon>Nematocera</taxon>
        <taxon>Chironomoidea</taxon>
        <taxon>Chironomidae</taxon>
        <taxon>Chironominae</taxon>
        <taxon>Polypedilum</taxon>
        <taxon>Polypedilum</taxon>
    </lineage>
</organism>
<keyword evidence="7 16" id="KW-0808">Transferase</keyword>
<comment type="pathway">
    <text evidence="4 16">Carbohydrate degradation; glycolysis; pyruvate from D-glyceraldehyde 3-phosphate: step 2/5.</text>
</comment>
<dbReference type="CDD" id="cd00318">
    <property type="entry name" value="Phosphoglycerate_kinase"/>
    <property type="match status" value="1"/>
</dbReference>